<evidence type="ECO:0000256" key="4">
    <source>
        <dbReference type="ARBA" id="ARBA00022801"/>
    </source>
</evidence>
<proteinExistence type="predicted"/>
<evidence type="ECO:0000256" key="2">
    <source>
        <dbReference type="ARBA" id="ARBA00012146"/>
    </source>
</evidence>
<dbReference type="Gene3D" id="3.90.1640.10">
    <property type="entry name" value="inorganic pyrophosphatase (n-terminal core)"/>
    <property type="match status" value="1"/>
</dbReference>
<dbReference type="GO" id="GO:0005737">
    <property type="term" value="C:cytoplasm"/>
    <property type="evidence" value="ECO:0007669"/>
    <property type="project" value="InterPro"/>
</dbReference>
<dbReference type="Pfam" id="PF02833">
    <property type="entry name" value="DHHA2"/>
    <property type="match status" value="1"/>
</dbReference>
<protein>
    <recommendedName>
        <fullName evidence="2">inorganic diphosphatase</fullName>
        <ecNumber evidence="2">3.6.1.1</ecNumber>
    </recommendedName>
    <alternativeName>
        <fullName evidence="6">Pyrophosphate phospho-hydrolase</fullName>
    </alternativeName>
</protein>
<dbReference type="FunFam" id="3.90.1640.10:FF:000001">
    <property type="entry name" value="Probable manganese-dependent inorganic pyrophosphatase"/>
    <property type="match status" value="1"/>
</dbReference>
<keyword evidence="4 9" id="KW-0378">Hydrolase</keyword>
<dbReference type="SMART" id="SM01131">
    <property type="entry name" value="DHHA2"/>
    <property type="match status" value="1"/>
</dbReference>
<evidence type="ECO:0000313" key="10">
    <source>
        <dbReference type="Proteomes" id="UP000563898"/>
    </source>
</evidence>
<evidence type="ECO:0000256" key="6">
    <source>
        <dbReference type="ARBA" id="ARBA00032535"/>
    </source>
</evidence>
<name>A0A846WM42_9ACTN</name>
<evidence type="ECO:0000259" key="8">
    <source>
        <dbReference type="SMART" id="SM01131"/>
    </source>
</evidence>
<comment type="caution">
    <text evidence="9">The sequence shown here is derived from an EMBL/GenBank/DDBJ whole genome shotgun (WGS) entry which is preliminary data.</text>
</comment>
<evidence type="ECO:0000256" key="5">
    <source>
        <dbReference type="ARBA" id="ARBA00023211"/>
    </source>
</evidence>
<dbReference type="GO" id="GO:0004427">
    <property type="term" value="F:inorganic diphosphate phosphatase activity"/>
    <property type="evidence" value="ECO:0007669"/>
    <property type="project" value="UniProtKB-EC"/>
</dbReference>
<evidence type="ECO:0000256" key="7">
    <source>
        <dbReference type="ARBA" id="ARBA00047820"/>
    </source>
</evidence>
<comment type="catalytic activity">
    <reaction evidence="7">
        <text>diphosphate + H2O = 2 phosphate + H(+)</text>
        <dbReference type="Rhea" id="RHEA:24576"/>
        <dbReference type="ChEBI" id="CHEBI:15377"/>
        <dbReference type="ChEBI" id="CHEBI:15378"/>
        <dbReference type="ChEBI" id="CHEBI:33019"/>
        <dbReference type="ChEBI" id="CHEBI:43474"/>
        <dbReference type="EC" id="3.6.1.1"/>
    </reaction>
</comment>
<dbReference type="InterPro" id="IPR051319">
    <property type="entry name" value="Oligoribo/pAp-PDE_c-di-AMP_PDE"/>
</dbReference>
<sequence length="307" mass="32854">MTVLVFGHRNPDTDAIASALALAWLEVALGTDAHAVALGPPNPETAHALACFGVDAPRVIERARPETDQVMLVDHNERQQSVADIDEVTVLRVVDHHRVANFTSVLPLYFRVEPVGCTCTILARMYAENAVPIPRAIAGMMVSAIISDTLLLRSVTTTDDDRRVAAELAGIAGIDLDTYGDALLRAGAALGDLGAAELIDRDAKSYTLGTTQVRLSQISSTDPTEVLDRRDEFLAAMEAERVRAGEDLLLLFVTDVLRGDSELLVVGEPVAAVEKSFSVTVVDGHAHLPGVVSRKKQVVPPLTAALR</sequence>
<reference evidence="9 10" key="1">
    <citation type="submission" date="2020-04" db="EMBL/GenBank/DDBJ databases">
        <title>MicrobeNet Type strains.</title>
        <authorList>
            <person name="Nicholson A.C."/>
        </authorList>
    </citation>
    <scope>NUCLEOTIDE SEQUENCE [LARGE SCALE GENOMIC DNA]</scope>
    <source>
        <strain evidence="9 10">ATCC BAA-14</strain>
    </source>
</reference>
<dbReference type="Proteomes" id="UP000563898">
    <property type="component" value="Unassembled WGS sequence"/>
</dbReference>
<evidence type="ECO:0000256" key="3">
    <source>
        <dbReference type="ARBA" id="ARBA00022723"/>
    </source>
</evidence>
<accession>A0A846WM42</accession>
<gene>
    <name evidence="9" type="ORF">HGA05_12395</name>
</gene>
<dbReference type="InterPro" id="IPR038763">
    <property type="entry name" value="DHH_sf"/>
</dbReference>
<dbReference type="InterPro" id="IPR004097">
    <property type="entry name" value="DHHA2"/>
</dbReference>
<dbReference type="PANTHER" id="PTHR47618">
    <property type="entry name" value="BIFUNCTIONAL OLIGORIBONUCLEASE AND PAP PHOSPHATASE NRNA"/>
    <property type="match status" value="1"/>
</dbReference>
<keyword evidence="5" id="KW-0464">Manganese</keyword>
<feature type="domain" description="DHHA2" evidence="8">
    <location>
        <begin position="180"/>
        <end position="306"/>
    </location>
</feature>
<keyword evidence="3" id="KW-0479">Metal-binding</keyword>
<dbReference type="NCBIfam" id="NF003877">
    <property type="entry name" value="PRK05427.1"/>
    <property type="match status" value="1"/>
</dbReference>
<organism evidence="9 10">
    <name type="scientific">Gordonia polyisoprenivorans</name>
    <dbReference type="NCBI Taxonomy" id="84595"/>
    <lineage>
        <taxon>Bacteria</taxon>
        <taxon>Bacillati</taxon>
        <taxon>Actinomycetota</taxon>
        <taxon>Actinomycetes</taxon>
        <taxon>Mycobacteriales</taxon>
        <taxon>Gordoniaceae</taxon>
        <taxon>Gordonia</taxon>
    </lineage>
</organism>
<dbReference type="Pfam" id="PF01368">
    <property type="entry name" value="DHH"/>
    <property type="match status" value="1"/>
</dbReference>
<dbReference type="PANTHER" id="PTHR47618:SF1">
    <property type="entry name" value="BIFUNCTIONAL OLIGORIBONUCLEASE AND PAP PHOSPHATASE NRNA"/>
    <property type="match status" value="1"/>
</dbReference>
<dbReference type="SUPFAM" id="SSF64182">
    <property type="entry name" value="DHH phosphoesterases"/>
    <property type="match status" value="1"/>
</dbReference>
<dbReference type="InterPro" id="IPR038222">
    <property type="entry name" value="DHHA2_dom_sf"/>
</dbReference>
<dbReference type="Gene3D" id="3.10.310.20">
    <property type="entry name" value="DHHA2 domain"/>
    <property type="match status" value="1"/>
</dbReference>
<comment type="cofactor">
    <cofactor evidence="1">
        <name>Mn(2+)</name>
        <dbReference type="ChEBI" id="CHEBI:29035"/>
    </cofactor>
</comment>
<dbReference type="InterPro" id="IPR001667">
    <property type="entry name" value="DDH_dom"/>
</dbReference>
<dbReference type="GO" id="GO:0046872">
    <property type="term" value="F:metal ion binding"/>
    <property type="evidence" value="ECO:0007669"/>
    <property type="project" value="UniProtKB-KW"/>
</dbReference>
<dbReference type="EC" id="3.6.1.1" evidence="2"/>
<evidence type="ECO:0000256" key="1">
    <source>
        <dbReference type="ARBA" id="ARBA00001936"/>
    </source>
</evidence>
<dbReference type="EMBL" id="JAAXPC010000006">
    <property type="protein sequence ID" value="NKY02379.1"/>
    <property type="molecule type" value="Genomic_DNA"/>
</dbReference>
<dbReference type="AlphaFoldDB" id="A0A846WM42"/>
<evidence type="ECO:0000313" key="9">
    <source>
        <dbReference type="EMBL" id="NKY02379.1"/>
    </source>
</evidence>
<dbReference type="RefSeq" id="WP_035727967.1">
    <property type="nucleotide sequence ID" value="NZ_CP073075.1"/>
</dbReference>